<evidence type="ECO:0000313" key="2">
    <source>
        <dbReference type="Proteomes" id="UP000789920"/>
    </source>
</evidence>
<dbReference type="EMBL" id="CAJVQC010025373">
    <property type="protein sequence ID" value="CAG8729692.1"/>
    <property type="molecule type" value="Genomic_DNA"/>
</dbReference>
<comment type="caution">
    <text evidence="1">The sequence shown here is derived from an EMBL/GenBank/DDBJ whole genome shotgun (WGS) entry which is preliminary data.</text>
</comment>
<gene>
    <name evidence="1" type="ORF">RPERSI_LOCUS12032</name>
</gene>
<feature type="non-terminal residue" evidence="1">
    <location>
        <position position="334"/>
    </location>
</feature>
<dbReference type="Proteomes" id="UP000789920">
    <property type="component" value="Unassembled WGS sequence"/>
</dbReference>
<accession>A0ACA9Q1K3</accession>
<protein>
    <submittedName>
        <fullName evidence="1">7653_t:CDS:1</fullName>
    </submittedName>
</protein>
<sequence length="334" mass="38399">QKKEKPALFCKLCESAKLNNNFITSCFTNQLGTSHLSVIRNLVNTYWLVKNLVATSKITDLTSLTKYHVKCIEEIYTPVEIYTLDYLLFELLEESHADYGSYSNKYESTTVIMDKNLVIISKHISKNLLVYHYLGMIELKEGTADAIVNELSIFIQAKNLPIDRLMNIGSDKHNNGVVAQFKKKNPYLIKHHCISYRLALASENTASAVLYLAEYNDIVQSLYNYFIIQALQEDYKILKTASMLFDMIDQKFLLTTSFLADILSDLQQDLLTSNIPPHIQQFAQATIENLQAHFPDHETTNVFYIFDLYNLPRTILPTEYRNKEIALIANFYGT</sequence>
<organism evidence="1 2">
    <name type="scientific">Racocetra persica</name>
    <dbReference type="NCBI Taxonomy" id="160502"/>
    <lineage>
        <taxon>Eukaryota</taxon>
        <taxon>Fungi</taxon>
        <taxon>Fungi incertae sedis</taxon>
        <taxon>Mucoromycota</taxon>
        <taxon>Glomeromycotina</taxon>
        <taxon>Glomeromycetes</taxon>
        <taxon>Diversisporales</taxon>
        <taxon>Gigasporaceae</taxon>
        <taxon>Racocetra</taxon>
    </lineage>
</organism>
<name>A0ACA9Q1K3_9GLOM</name>
<feature type="non-terminal residue" evidence="1">
    <location>
        <position position="1"/>
    </location>
</feature>
<proteinExistence type="predicted"/>
<evidence type="ECO:0000313" key="1">
    <source>
        <dbReference type="EMBL" id="CAG8729692.1"/>
    </source>
</evidence>
<keyword evidence="2" id="KW-1185">Reference proteome</keyword>
<reference evidence="1" key="1">
    <citation type="submission" date="2021-06" db="EMBL/GenBank/DDBJ databases">
        <authorList>
            <person name="Kallberg Y."/>
            <person name="Tangrot J."/>
            <person name="Rosling A."/>
        </authorList>
    </citation>
    <scope>NUCLEOTIDE SEQUENCE</scope>
    <source>
        <strain evidence="1">MA461A</strain>
    </source>
</reference>